<keyword evidence="5" id="KW-1185">Reference proteome</keyword>
<organism evidence="4 5">
    <name type="scientific">Thermostichus vulcanus str. 'Rupite'</name>
    <dbReference type="NCBI Taxonomy" id="2813851"/>
    <lineage>
        <taxon>Bacteria</taxon>
        <taxon>Bacillati</taxon>
        <taxon>Cyanobacteriota</taxon>
        <taxon>Cyanophyceae</taxon>
        <taxon>Thermostichales</taxon>
        <taxon>Thermostichaceae</taxon>
        <taxon>Thermostichus</taxon>
    </lineage>
</organism>
<dbReference type="InterPro" id="IPR036271">
    <property type="entry name" value="Tet_transcr_reg_TetR-rel_C_sf"/>
</dbReference>
<feature type="domain" description="HTH tetR-type" evidence="3">
    <location>
        <begin position="11"/>
        <end position="71"/>
    </location>
</feature>
<dbReference type="PRINTS" id="PR00455">
    <property type="entry name" value="HTHTETR"/>
</dbReference>
<keyword evidence="1 2" id="KW-0238">DNA-binding</keyword>
<name>A0ABT0CEF5_THEVL</name>
<dbReference type="InterPro" id="IPR023772">
    <property type="entry name" value="DNA-bd_HTH_TetR-type_CS"/>
</dbReference>
<evidence type="ECO:0000313" key="5">
    <source>
        <dbReference type="Proteomes" id="UP000830835"/>
    </source>
</evidence>
<gene>
    <name evidence="4" type="ORF">JX360_14550</name>
</gene>
<dbReference type="InterPro" id="IPR050109">
    <property type="entry name" value="HTH-type_TetR-like_transc_reg"/>
</dbReference>
<protein>
    <submittedName>
        <fullName evidence="4">TetR/AcrR family transcriptional regulator</fullName>
    </submittedName>
</protein>
<reference evidence="4" key="1">
    <citation type="submission" date="2021-02" db="EMBL/GenBank/DDBJ databases">
        <title>The CRISPR/cas machinery reduction and long-range gene transfer in the hot spring cyanobacterium Synechococcus.</title>
        <authorList>
            <person name="Dvorak P."/>
            <person name="Jahodarova E."/>
            <person name="Hasler P."/>
            <person name="Poulickova A."/>
        </authorList>
    </citation>
    <scope>NUCLEOTIDE SEQUENCE</scope>
    <source>
        <strain evidence="4">Rupite</strain>
    </source>
</reference>
<dbReference type="InterPro" id="IPR009057">
    <property type="entry name" value="Homeodomain-like_sf"/>
</dbReference>
<dbReference type="SUPFAM" id="SSF46689">
    <property type="entry name" value="Homeodomain-like"/>
    <property type="match status" value="1"/>
</dbReference>
<dbReference type="PANTHER" id="PTHR30328:SF54">
    <property type="entry name" value="HTH-TYPE TRANSCRIPTIONAL REPRESSOR SCO4008"/>
    <property type="match status" value="1"/>
</dbReference>
<dbReference type="PROSITE" id="PS01081">
    <property type="entry name" value="HTH_TETR_1"/>
    <property type="match status" value="1"/>
</dbReference>
<evidence type="ECO:0000313" key="4">
    <source>
        <dbReference type="EMBL" id="MCJ2544109.1"/>
    </source>
</evidence>
<proteinExistence type="predicted"/>
<dbReference type="EMBL" id="JAFIRA010000047">
    <property type="protein sequence ID" value="MCJ2544109.1"/>
    <property type="molecule type" value="Genomic_DNA"/>
</dbReference>
<dbReference type="Proteomes" id="UP000830835">
    <property type="component" value="Unassembled WGS sequence"/>
</dbReference>
<dbReference type="PROSITE" id="PS50977">
    <property type="entry name" value="HTH_TETR_2"/>
    <property type="match status" value="1"/>
</dbReference>
<evidence type="ECO:0000259" key="3">
    <source>
        <dbReference type="PROSITE" id="PS50977"/>
    </source>
</evidence>
<feature type="DNA-binding region" description="H-T-H motif" evidence="2">
    <location>
        <begin position="34"/>
        <end position="53"/>
    </location>
</feature>
<sequence>MPNPTFFNLPEQKRLSVIHVALKEFAQHGYANASLTRIVEQAGIAKGSIYQYFQDKQDLYLYLLELALQEKQTYLRQEMSFFPYLRWLFGIHLAFETQHPNLSSLLKQATHSELPFDDEKLQRIRQASPRYIWQLVRQGVAQGDIRTKNSRLTAFIVNSVMEKLSDFVMGKTGIGSDSTEFVSLKEVDPRTVDKLLDDLVLMLELGVSNYTRKRVDSDEELKSEEDTKNQEITTSLITYQPQSNGLSDLNLVDDSKLQNFDR</sequence>
<dbReference type="Pfam" id="PF00440">
    <property type="entry name" value="TetR_N"/>
    <property type="match status" value="1"/>
</dbReference>
<evidence type="ECO:0000256" key="2">
    <source>
        <dbReference type="PROSITE-ProRule" id="PRU00335"/>
    </source>
</evidence>
<dbReference type="Gene3D" id="1.10.357.10">
    <property type="entry name" value="Tetracycline Repressor, domain 2"/>
    <property type="match status" value="1"/>
</dbReference>
<comment type="caution">
    <text evidence="4">The sequence shown here is derived from an EMBL/GenBank/DDBJ whole genome shotgun (WGS) entry which is preliminary data.</text>
</comment>
<dbReference type="SUPFAM" id="SSF48498">
    <property type="entry name" value="Tetracyclin repressor-like, C-terminal domain"/>
    <property type="match status" value="1"/>
</dbReference>
<dbReference type="PANTHER" id="PTHR30328">
    <property type="entry name" value="TRANSCRIPTIONAL REPRESSOR"/>
    <property type="match status" value="1"/>
</dbReference>
<accession>A0ABT0CEF5</accession>
<evidence type="ECO:0000256" key="1">
    <source>
        <dbReference type="ARBA" id="ARBA00023125"/>
    </source>
</evidence>
<dbReference type="RefSeq" id="WP_244352318.1">
    <property type="nucleotide sequence ID" value="NZ_JAFIRA010000047.1"/>
</dbReference>
<dbReference type="InterPro" id="IPR001647">
    <property type="entry name" value="HTH_TetR"/>
</dbReference>